<dbReference type="Proteomes" id="UP001243330">
    <property type="component" value="Unassembled WGS sequence"/>
</dbReference>
<dbReference type="Pfam" id="PF22939">
    <property type="entry name" value="WHD_GPIID"/>
    <property type="match status" value="1"/>
</dbReference>
<accession>A0AAD9EIR2</accession>
<evidence type="ECO:0000259" key="4">
    <source>
        <dbReference type="PROSITE" id="PS50175"/>
    </source>
</evidence>
<feature type="repeat" description="ANK" evidence="3">
    <location>
        <begin position="1110"/>
        <end position="1131"/>
    </location>
</feature>
<gene>
    <name evidence="6" type="ORF">CCHR01_07463</name>
</gene>
<dbReference type="GO" id="GO:0006508">
    <property type="term" value="P:proteolysis"/>
    <property type="evidence" value="ECO:0007669"/>
    <property type="project" value="InterPro"/>
</dbReference>
<evidence type="ECO:0000256" key="2">
    <source>
        <dbReference type="ARBA" id="ARBA00023043"/>
    </source>
</evidence>
<feature type="domain" description="Peptidase A2" evidence="4">
    <location>
        <begin position="1275"/>
        <end position="1287"/>
    </location>
</feature>
<keyword evidence="7" id="KW-1185">Reference proteome</keyword>
<dbReference type="SUPFAM" id="SSF48403">
    <property type="entry name" value="Ankyrin repeat"/>
    <property type="match status" value="2"/>
</dbReference>
<dbReference type="Gene3D" id="1.25.40.20">
    <property type="entry name" value="Ankyrin repeat-containing domain"/>
    <property type="match status" value="5"/>
</dbReference>
<dbReference type="Pfam" id="PF12796">
    <property type="entry name" value="Ank_2"/>
    <property type="match status" value="6"/>
</dbReference>
<feature type="repeat" description="ANK" evidence="3">
    <location>
        <begin position="1258"/>
        <end position="1290"/>
    </location>
</feature>
<dbReference type="SMART" id="SM00248">
    <property type="entry name" value="ANK"/>
    <property type="match status" value="16"/>
</dbReference>
<sequence>MVRSYPNLRFVLMVGIGGGVPTAKDDLKEAGENEIHLGDIVVSTPSGGHGAVIQYDFGKEHQAHGFESTGYLNIPPGAILAAVTTLQSDHDLNGTNSLASKIEELLGNKPKWRKLFGRPENTSDSLYGPEYVHVDMASTCTGCDETKIIRRGRDMEDRVPRVHYGAIASENRVMRDAKMRDLLAKEKGVLCFEMEAAGLMNSWSYLVIRGICDYADSHKSKQWQGYSALAAASYARELLHQITPQRVGGDRKVADQLSNDVQEVKRAVTHLGGLIADRRLDSWLRAIAKVDYAASHNEHLNSREEGTCQWFTESPIFQNWLRMPEKILLCQGAPGAGKSTLASVVIDLLKRRPSGRSKTTQSVAYVYYKYALRYKQEVGDVLSSILRQLLTGRQLQHNLLELLQTYLQRDGRPSKDEILTILKAILQQDQSRIYIVIDGLDKSSSGGGHTVPALDVVLALKSIGNISIMITARPSDIMEKALCEAIGEDEVLRLQITATEDDLRKYVNRHLRIWSFQETELRTKCLRKIVKASTGIFLKAILLCETFNSLETLHSVRKLWKLPTNEMDLKKVYDSALSRVRSLSGERRELVLMLLRWIVHARRRLTTSELEHALSIHFGDQELNNDRIPNIHQLLSSCAGLVQFSQRQSDKVGLIHSTAYDFLLECRDVSNLSVLADISIKCTTYLSLKAFRSGPCSDNLEFQKRKENYPFFVYASSYWGEHAEAWSVDHQRLLERQQDYEGILGQSNESLLRFLESGPGFIASFQGYDSRYSVGNNVNLVKATTPLHLAAMYGLVTVLETLLVTQIGSDMLDDHGKTPLMNASRRWHPGVVKLLLQQTGIKVNQKDNSGKTALSLAAGSFNLAGNENRALAERRGASTVKELIKSGNLDVGSRDATGRTALSFAASRGNYFIAKTLVEIGKSSIGAREKDKWTPLARAAAIGHEEILGYLLRELHASPIGRLKATRHFKVLDFAMLKATEHGKGNSVKMILSEALDEVNVNCRNHRGETPLWQAIKRNHRDIAQCLLLIGKADPTLEDKESKSPIFLAFESERKDLVRMLLGLDQPKLHIPDTLVWDALYRVSQKDSFDSLLMEVLETANLDACSQDRDGTTPLHWAARKGFIGLVRQFLCQISVKPDVACKAGRTALWHAVDRQHLRVVGLLLETGKVDVNLRAPTHAGTSSNDVNEAFRTPLELALRHGNEDIASLLAQFEGINVAGPDLLGRLPIIVAAGKGLLSTVRIMLQRDEVQVDAQNSQGQTALMLAAEKGDTAMVRLLLDSGADESVADIRKATALSISVERNRLETIKLLTSAGITHESENKRVDGAVINLPDFKGRTPLAIAVEKGNREAVHLLAGLHGVIFETQDKKGRTALHIAVEKNRVDLVSVLAPLSRAALSRQDQDAMTPFCRAVMERKMEIVIELSKVLSSWIGVNKKSPSGSSILSTATRQSLWMQIELLLRISGTDLNTRTSMDEPPYLMLPGAGKAAGSSQHFREAYNLGQSRRFCRRAGST</sequence>
<reference evidence="6" key="1">
    <citation type="submission" date="2023-01" db="EMBL/GenBank/DDBJ databases">
        <title>Colletotrichum chrysophilum M932 genome sequence.</title>
        <authorList>
            <person name="Baroncelli R."/>
        </authorList>
    </citation>
    <scope>NUCLEOTIDE SEQUENCE</scope>
    <source>
        <strain evidence="6">M932</strain>
    </source>
</reference>
<proteinExistence type="predicted"/>
<dbReference type="PROSITE" id="PS50837">
    <property type="entry name" value="NACHT"/>
    <property type="match status" value="1"/>
</dbReference>
<evidence type="ECO:0000256" key="3">
    <source>
        <dbReference type="PROSITE-ProRule" id="PRU00023"/>
    </source>
</evidence>
<name>A0AAD9EIR2_9PEZI</name>
<dbReference type="SUPFAM" id="SSF53167">
    <property type="entry name" value="Purine and uridine phosphorylases"/>
    <property type="match status" value="1"/>
</dbReference>
<dbReference type="InterPro" id="IPR007111">
    <property type="entry name" value="NACHT_NTPase"/>
</dbReference>
<dbReference type="InterPro" id="IPR035994">
    <property type="entry name" value="Nucleoside_phosphorylase_sf"/>
</dbReference>
<dbReference type="Pfam" id="PF24883">
    <property type="entry name" value="NPHP3_N"/>
    <property type="match status" value="1"/>
</dbReference>
<dbReference type="GO" id="GO:0004190">
    <property type="term" value="F:aspartic-type endopeptidase activity"/>
    <property type="evidence" value="ECO:0007669"/>
    <property type="project" value="InterPro"/>
</dbReference>
<dbReference type="Gene3D" id="3.40.50.1580">
    <property type="entry name" value="Nucleoside phosphorylase domain"/>
    <property type="match status" value="1"/>
</dbReference>
<feature type="repeat" description="ANK" evidence="3">
    <location>
        <begin position="1370"/>
        <end position="1390"/>
    </location>
</feature>
<dbReference type="InterPro" id="IPR002110">
    <property type="entry name" value="Ankyrin_rpt"/>
</dbReference>
<dbReference type="GO" id="GO:0009116">
    <property type="term" value="P:nucleoside metabolic process"/>
    <property type="evidence" value="ECO:0007669"/>
    <property type="project" value="InterPro"/>
</dbReference>
<dbReference type="PANTHER" id="PTHR24173">
    <property type="entry name" value="ANKYRIN REPEAT CONTAINING"/>
    <property type="match status" value="1"/>
</dbReference>
<dbReference type="SUPFAM" id="SSF52540">
    <property type="entry name" value="P-loop containing nucleoside triphosphate hydrolases"/>
    <property type="match status" value="1"/>
</dbReference>
<dbReference type="PROSITE" id="PS50088">
    <property type="entry name" value="ANK_REPEAT"/>
    <property type="match status" value="4"/>
</dbReference>
<dbReference type="Gene3D" id="3.40.50.300">
    <property type="entry name" value="P-loop containing nucleotide triphosphate hydrolases"/>
    <property type="match status" value="1"/>
</dbReference>
<organism evidence="6 7">
    <name type="scientific">Colletotrichum chrysophilum</name>
    <dbReference type="NCBI Taxonomy" id="1836956"/>
    <lineage>
        <taxon>Eukaryota</taxon>
        <taxon>Fungi</taxon>
        <taxon>Dikarya</taxon>
        <taxon>Ascomycota</taxon>
        <taxon>Pezizomycotina</taxon>
        <taxon>Sordariomycetes</taxon>
        <taxon>Hypocreomycetidae</taxon>
        <taxon>Glomerellales</taxon>
        <taxon>Glomerellaceae</taxon>
        <taxon>Colletotrichum</taxon>
        <taxon>Colletotrichum gloeosporioides species complex</taxon>
    </lineage>
</organism>
<dbReference type="InterPro" id="IPR054471">
    <property type="entry name" value="GPIID_WHD"/>
</dbReference>
<dbReference type="InterPro" id="IPR001995">
    <property type="entry name" value="Peptidase_A2_cat"/>
</dbReference>
<dbReference type="PRINTS" id="PR01415">
    <property type="entry name" value="ANKYRIN"/>
</dbReference>
<protein>
    <submittedName>
        <fullName evidence="6">Ankyrin repeat protein</fullName>
    </submittedName>
</protein>
<dbReference type="InterPro" id="IPR027417">
    <property type="entry name" value="P-loop_NTPase"/>
</dbReference>
<evidence type="ECO:0000313" key="6">
    <source>
        <dbReference type="EMBL" id="KAK1849900.1"/>
    </source>
</evidence>
<evidence type="ECO:0000259" key="5">
    <source>
        <dbReference type="PROSITE" id="PS50837"/>
    </source>
</evidence>
<evidence type="ECO:0000256" key="1">
    <source>
        <dbReference type="ARBA" id="ARBA00022737"/>
    </source>
</evidence>
<dbReference type="PROSITE" id="PS50297">
    <property type="entry name" value="ANK_REP_REGION"/>
    <property type="match status" value="4"/>
</dbReference>
<dbReference type="EMBL" id="JAQOWY010000132">
    <property type="protein sequence ID" value="KAK1849900.1"/>
    <property type="molecule type" value="Genomic_DNA"/>
</dbReference>
<keyword evidence="2 3" id="KW-0040">ANK repeat</keyword>
<dbReference type="InterPro" id="IPR036770">
    <property type="entry name" value="Ankyrin_rpt-contain_sf"/>
</dbReference>
<evidence type="ECO:0000313" key="7">
    <source>
        <dbReference type="Proteomes" id="UP001243330"/>
    </source>
</evidence>
<dbReference type="PANTHER" id="PTHR24173:SF74">
    <property type="entry name" value="ANKYRIN REPEAT DOMAIN-CONTAINING PROTEIN 16"/>
    <property type="match status" value="1"/>
</dbReference>
<feature type="repeat" description="ANK" evidence="3">
    <location>
        <begin position="782"/>
        <end position="814"/>
    </location>
</feature>
<dbReference type="InterPro" id="IPR056884">
    <property type="entry name" value="NPHP3-like_N"/>
</dbReference>
<feature type="domain" description="NACHT" evidence="5">
    <location>
        <begin position="326"/>
        <end position="475"/>
    </location>
</feature>
<comment type="caution">
    <text evidence="6">The sequence shown here is derived from an EMBL/GenBank/DDBJ whole genome shotgun (WGS) entry which is preliminary data.</text>
</comment>
<keyword evidence="1" id="KW-0677">Repeat</keyword>
<dbReference type="PROSITE" id="PS50175">
    <property type="entry name" value="ASP_PROT_RETROV"/>
    <property type="match status" value="1"/>
</dbReference>